<reference evidence="1 2" key="2">
    <citation type="submission" date="2018-11" db="EMBL/GenBank/DDBJ databases">
        <authorList>
            <consortium name="Pathogen Informatics"/>
        </authorList>
    </citation>
    <scope>NUCLEOTIDE SEQUENCE [LARGE SCALE GENOMIC DNA]</scope>
</reference>
<accession>A0A0R3TPB7</accession>
<sequence>MPMPLQSTKFNFEHQTNVSSSQFRPLMASSLEASKPQTNAKLSAGVHIFSLPIRRIRGLATALNRQTSCEYIFETVGRIIEEETPFKNVSCGIAFRLEEYNGQARGLHLKCIFVDMEDINPTIHYNGVYRCVGKFSIQHGTFQCYSVAPCDETDLQLQEIFQMFSDNVIAQMLSRN</sequence>
<dbReference type="AlphaFoldDB" id="A0A0R3TPB7"/>
<evidence type="ECO:0000313" key="1">
    <source>
        <dbReference type="EMBL" id="VDO05705.1"/>
    </source>
</evidence>
<dbReference type="Proteomes" id="UP000278807">
    <property type="component" value="Unassembled WGS sequence"/>
</dbReference>
<dbReference type="EMBL" id="UZAE01012562">
    <property type="protein sequence ID" value="VDO05705.1"/>
    <property type="molecule type" value="Genomic_DNA"/>
</dbReference>
<dbReference type="WBParaSite" id="HNAJ_0000930001-mRNA-1">
    <property type="protein sequence ID" value="HNAJ_0000930001-mRNA-1"/>
    <property type="gene ID" value="HNAJ_0000930001"/>
</dbReference>
<reference evidence="3" key="1">
    <citation type="submission" date="2017-02" db="UniProtKB">
        <authorList>
            <consortium name="WormBaseParasite"/>
        </authorList>
    </citation>
    <scope>IDENTIFICATION</scope>
</reference>
<evidence type="ECO:0000313" key="3">
    <source>
        <dbReference type="WBParaSite" id="HNAJ_0000930001-mRNA-1"/>
    </source>
</evidence>
<evidence type="ECO:0000313" key="2">
    <source>
        <dbReference type="Proteomes" id="UP000278807"/>
    </source>
</evidence>
<gene>
    <name evidence="1" type="ORF">HNAJ_LOCUS9295</name>
</gene>
<dbReference type="OrthoDB" id="6259711at2759"/>
<proteinExistence type="predicted"/>
<name>A0A0R3TPB7_RODNA</name>
<keyword evidence="2" id="KW-1185">Reference proteome</keyword>
<organism evidence="3">
    <name type="scientific">Rodentolepis nana</name>
    <name type="common">Dwarf tapeworm</name>
    <name type="synonym">Hymenolepis nana</name>
    <dbReference type="NCBI Taxonomy" id="102285"/>
    <lineage>
        <taxon>Eukaryota</taxon>
        <taxon>Metazoa</taxon>
        <taxon>Spiralia</taxon>
        <taxon>Lophotrochozoa</taxon>
        <taxon>Platyhelminthes</taxon>
        <taxon>Cestoda</taxon>
        <taxon>Eucestoda</taxon>
        <taxon>Cyclophyllidea</taxon>
        <taxon>Hymenolepididae</taxon>
        <taxon>Rodentolepis</taxon>
    </lineage>
</organism>
<protein>
    <submittedName>
        <fullName evidence="3">PID domain-containing protein</fullName>
    </submittedName>
</protein>